<evidence type="ECO:0000256" key="4">
    <source>
        <dbReference type="HAMAP-Rule" id="MF_01281"/>
    </source>
</evidence>
<sequence length="438" mass="49062">MNTLLTNVRIATLDDTFTIIDHGYVVITDKIFTHVESGDPPEHVKKQADRIRNMQGKWLLPGLYNTHGHAAMTLMRGYEDDLPLDRWLKEKIWPFEGKLDREAVTAGRALAMSEMIKSGTIGFLEMYHLFMDDFAEQIKDTGMRAVLTRSVIGLCSREEQDAKLDESAAFAASWNGEADNRIHTMLAPHAPNTCPIDYIKRIVERAVDLQLPVHMHLAETKKEVDDHYKMHGMHPLDQLDQYGLLNQVQWLFAHGVHLEQKHIELLAETKALISHNPISNLKLGSGMAPLSQMLQSNVSVSIGCDGVSANNTLDMWEELRMAVLLQKGLLQQADAINVKQALRMVTKEGATALQTGQPGMITVGAEADCILLDQTAAHLQPEQQLHSHLVYAARGSDVTDVYVQGRSLLENKQLITLDEEKIRFEANEQFAKVAHSII</sequence>
<dbReference type="Gene3D" id="3.20.20.140">
    <property type="entry name" value="Metal-dependent hydrolases"/>
    <property type="match status" value="1"/>
</dbReference>
<feature type="binding site" evidence="4">
    <location>
        <position position="219"/>
    </location>
    <ligand>
        <name>substrate</name>
    </ligand>
</feature>
<protein>
    <recommendedName>
        <fullName evidence="4">5-methylthioadenosine/S-adenosylhomocysteine deaminase</fullName>
        <shortName evidence="4">MTA/SAH deaminase</shortName>
        <ecNumber evidence="4">3.5.4.28</ecNumber>
        <ecNumber evidence="4">3.5.4.31</ecNumber>
    </recommendedName>
</protein>
<dbReference type="Gene3D" id="2.30.40.10">
    <property type="entry name" value="Urease, subunit C, domain 1"/>
    <property type="match status" value="1"/>
</dbReference>
<gene>
    <name evidence="4" type="primary">mtaD</name>
    <name evidence="6" type="ORF">J2S05_000728</name>
</gene>
<comment type="catalytic activity">
    <reaction evidence="4">
        <text>S-adenosyl-L-homocysteine + H2O + H(+) = S-inosyl-L-homocysteine + NH4(+)</text>
        <dbReference type="Rhea" id="RHEA:20716"/>
        <dbReference type="ChEBI" id="CHEBI:15377"/>
        <dbReference type="ChEBI" id="CHEBI:15378"/>
        <dbReference type="ChEBI" id="CHEBI:28938"/>
        <dbReference type="ChEBI" id="CHEBI:57856"/>
        <dbReference type="ChEBI" id="CHEBI:57985"/>
        <dbReference type="EC" id="3.5.4.28"/>
    </reaction>
</comment>
<dbReference type="InterPro" id="IPR006680">
    <property type="entry name" value="Amidohydro-rel"/>
</dbReference>
<comment type="catalytic activity">
    <reaction evidence="4">
        <text>S-methyl-5'-thioadenosine + H2O + H(+) = S-methyl-5'-thioinosine + NH4(+)</text>
        <dbReference type="Rhea" id="RHEA:25025"/>
        <dbReference type="ChEBI" id="CHEBI:15377"/>
        <dbReference type="ChEBI" id="CHEBI:15378"/>
        <dbReference type="ChEBI" id="CHEBI:17509"/>
        <dbReference type="ChEBI" id="CHEBI:28938"/>
        <dbReference type="ChEBI" id="CHEBI:48595"/>
        <dbReference type="EC" id="3.5.4.31"/>
    </reaction>
</comment>
<dbReference type="InterPro" id="IPR050287">
    <property type="entry name" value="MTA/SAH_deaminase"/>
</dbReference>
<keyword evidence="1 4" id="KW-0479">Metal-binding</keyword>
<dbReference type="SUPFAM" id="SSF51338">
    <property type="entry name" value="Composite domain of metallo-dependent hydrolases"/>
    <property type="match status" value="1"/>
</dbReference>
<dbReference type="PANTHER" id="PTHR43794">
    <property type="entry name" value="AMINOHYDROLASE SSNA-RELATED"/>
    <property type="match status" value="1"/>
</dbReference>
<accession>A0ABT9YDM7</accession>
<dbReference type="Proteomes" id="UP001225034">
    <property type="component" value="Unassembled WGS sequence"/>
</dbReference>
<evidence type="ECO:0000256" key="3">
    <source>
        <dbReference type="ARBA" id="ARBA00022833"/>
    </source>
</evidence>
<dbReference type="InterPro" id="IPR032466">
    <property type="entry name" value="Metal_Hydrolase"/>
</dbReference>
<comment type="caution">
    <text evidence="4">Lacks conserved residue(s) required for the propagation of feature annotation.</text>
</comment>
<feature type="binding site" evidence="4">
    <location>
        <position position="149"/>
    </location>
    <ligand>
        <name>substrate</name>
    </ligand>
</feature>
<feature type="binding site" evidence="4">
    <location>
        <position position="305"/>
    </location>
    <ligand>
        <name>Zn(2+)</name>
        <dbReference type="ChEBI" id="CHEBI:29105"/>
    </ligand>
</feature>
<feature type="binding site" evidence="4">
    <location>
        <position position="216"/>
    </location>
    <ligand>
        <name>Zn(2+)</name>
        <dbReference type="ChEBI" id="CHEBI:29105"/>
    </ligand>
</feature>
<feature type="binding site" evidence="4">
    <location>
        <position position="305"/>
    </location>
    <ligand>
        <name>substrate</name>
    </ligand>
</feature>
<keyword evidence="3 4" id="KW-0862">Zinc</keyword>
<feature type="binding site" evidence="4">
    <location>
        <position position="69"/>
    </location>
    <ligand>
        <name>Zn(2+)</name>
        <dbReference type="ChEBI" id="CHEBI:29105"/>
    </ligand>
</feature>
<dbReference type="RefSeq" id="WP_306980009.1">
    <property type="nucleotide sequence ID" value="NZ_JAUSUA010000001.1"/>
</dbReference>
<dbReference type="GO" id="GO:0090614">
    <property type="term" value="F:5'-methylthioadenosine deaminase activity"/>
    <property type="evidence" value="ECO:0007669"/>
    <property type="project" value="UniProtKB-EC"/>
</dbReference>
<dbReference type="EC" id="3.5.4.28" evidence="4"/>
<dbReference type="Pfam" id="PF01979">
    <property type="entry name" value="Amidohydro_1"/>
    <property type="match status" value="1"/>
</dbReference>
<comment type="caution">
    <text evidence="6">The sequence shown here is derived from an EMBL/GenBank/DDBJ whole genome shotgun (WGS) entry which is preliminary data.</text>
</comment>
<feature type="binding site" evidence="4">
    <location>
        <position position="96"/>
    </location>
    <ligand>
        <name>substrate</name>
    </ligand>
</feature>
<name>A0ABT9YDM7_9BACI</name>
<keyword evidence="7" id="KW-1185">Reference proteome</keyword>
<organism evidence="6 7">
    <name type="scientific">Alkalicoccobacillus murimartini</name>
    <dbReference type="NCBI Taxonomy" id="171685"/>
    <lineage>
        <taxon>Bacteria</taxon>
        <taxon>Bacillati</taxon>
        <taxon>Bacillota</taxon>
        <taxon>Bacilli</taxon>
        <taxon>Bacillales</taxon>
        <taxon>Bacillaceae</taxon>
        <taxon>Alkalicoccobacillus</taxon>
    </lineage>
</organism>
<dbReference type="HAMAP" id="MF_01281">
    <property type="entry name" value="MTA_SAH_deamin"/>
    <property type="match status" value="1"/>
</dbReference>
<evidence type="ECO:0000259" key="5">
    <source>
        <dbReference type="Pfam" id="PF01979"/>
    </source>
</evidence>
<comment type="cofactor">
    <cofactor evidence="4">
        <name>Zn(2+)</name>
        <dbReference type="ChEBI" id="CHEBI:29105"/>
    </cofactor>
    <text evidence="4">Binds 1 zinc ion per subunit.</text>
</comment>
<evidence type="ECO:0000256" key="2">
    <source>
        <dbReference type="ARBA" id="ARBA00022801"/>
    </source>
</evidence>
<feature type="domain" description="Amidohydrolase-related" evidence="5">
    <location>
        <begin position="59"/>
        <end position="406"/>
    </location>
</feature>
<dbReference type="InterPro" id="IPR011059">
    <property type="entry name" value="Metal-dep_hydrolase_composite"/>
</dbReference>
<feature type="binding site" evidence="4">
    <location>
        <position position="67"/>
    </location>
    <ligand>
        <name>Zn(2+)</name>
        <dbReference type="ChEBI" id="CHEBI:29105"/>
    </ligand>
</feature>
<dbReference type="PANTHER" id="PTHR43794:SF11">
    <property type="entry name" value="AMIDOHYDROLASE-RELATED DOMAIN-CONTAINING PROTEIN"/>
    <property type="match status" value="1"/>
</dbReference>
<evidence type="ECO:0000313" key="7">
    <source>
        <dbReference type="Proteomes" id="UP001225034"/>
    </source>
</evidence>
<comment type="function">
    <text evidence="4">Catalyzes the deamination of 5-methylthioadenosine and S-adenosyl-L-homocysteine into 5-methylthioinosine and S-inosyl-L-homocysteine, respectively. Is also able to deaminate adenosine.</text>
</comment>
<keyword evidence="2 4" id="KW-0378">Hydrolase</keyword>
<dbReference type="EC" id="3.5.4.31" evidence="4"/>
<evidence type="ECO:0000256" key="1">
    <source>
        <dbReference type="ARBA" id="ARBA00022723"/>
    </source>
</evidence>
<reference evidence="6 7" key="1">
    <citation type="submission" date="2023-07" db="EMBL/GenBank/DDBJ databases">
        <title>Genomic Encyclopedia of Type Strains, Phase IV (KMG-IV): sequencing the most valuable type-strain genomes for metagenomic binning, comparative biology and taxonomic classification.</title>
        <authorList>
            <person name="Goeker M."/>
        </authorList>
    </citation>
    <scope>NUCLEOTIDE SEQUENCE [LARGE SCALE GENOMIC DNA]</scope>
    <source>
        <strain evidence="6 7">DSM 19154</strain>
    </source>
</reference>
<feature type="binding site" evidence="4">
    <location>
        <position position="189"/>
    </location>
    <ligand>
        <name>substrate</name>
    </ligand>
</feature>
<dbReference type="InterPro" id="IPR023512">
    <property type="entry name" value="Deaminase_MtaD/DadD"/>
</dbReference>
<dbReference type="GO" id="GO:0050270">
    <property type="term" value="F:S-adenosylhomocysteine deaminase activity"/>
    <property type="evidence" value="ECO:0007669"/>
    <property type="project" value="UniProtKB-EC"/>
</dbReference>
<proteinExistence type="inferred from homology"/>
<dbReference type="SUPFAM" id="SSF51556">
    <property type="entry name" value="Metallo-dependent hydrolases"/>
    <property type="match status" value="1"/>
</dbReference>
<dbReference type="CDD" id="cd01298">
    <property type="entry name" value="ATZ_TRZ_like"/>
    <property type="match status" value="1"/>
</dbReference>
<comment type="similarity">
    <text evidence="4">Belongs to the metallo-dependent hydrolases superfamily. MTA/SAH deaminase family.</text>
</comment>
<evidence type="ECO:0000313" key="6">
    <source>
        <dbReference type="EMBL" id="MDQ0205954.1"/>
    </source>
</evidence>
<dbReference type="EMBL" id="JAUSUA010000001">
    <property type="protein sequence ID" value="MDQ0205954.1"/>
    <property type="molecule type" value="Genomic_DNA"/>
</dbReference>